<keyword evidence="2" id="KW-1185">Reference proteome</keyword>
<protein>
    <submittedName>
        <fullName evidence="1">Uncharacterized protein</fullName>
    </submittedName>
</protein>
<name>A0ACD1IH00_9EURO</name>
<organism evidence="1 2">
    <name type="scientific">Aspergillus costaricaensis CBS 115574</name>
    <dbReference type="NCBI Taxonomy" id="1448317"/>
    <lineage>
        <taxon>Eukaryota</taxon>
        <taxon>Fungi</taxon>
        <taxon>Dikarya</taxon>
        <taxon>Ascomycota</taxon>
        <taxon>Pezizomycotina</taxon>
        <taxon>Eurotiomycetes</taxon>
        <taxon>Eurotiomycetidae</taxon>
        <taxon>Eurotiales</taxon>
        <taxon>Aspergillaceae</taxon>
        <taxon>Aspergillus</taxon>
        <taxon>Aspergillus subgen. Circumdati</taxon>
    </lineage>
</organism>
<evidence type="ECO:0000313" key="1">
    <source>
        <dbReference type="EMBL" id="RAK89053.1"/>
    </source>
</evidence>
<dbReference type="Proteomes" id="UP000249748">
    <property type="component" value="Unassembled WGS sequence"/>
</dbReference>
<accession>A0ACD1IH00</accession>
<gene>
    <name evidence="1" type="ORF">BO79DRAFT_217759</name>
</gene>
<sequence>MLMRLEWRHQSSTAEPKSSGTTVGATSDTSRIPWDRTDVRFSVYYNLQDDKNRRFTEAKADDGLKGLLYRTYNDPEVLQDRNVGATSMRALNKPVVHNLGDDGLSDNQIAVIAIDSLVTSKVGNWARKDMRLGTPMTALCKVKIPPQNSKRMMGRLELRDMQ</sequence>
<proteinExistence type="predicted"/>
<dbReference type="EMBL" id="KZ824549">
    <property type="protein sequence ID" value="RAK89053.1"/>
    <property type="molecule type" value="Genomic_DNA"/>
</dbReference>
<evidence type="ECO:0000313" key="2">
    <source>
        <dbReference type="Proteomes" id="UP000249748"/>
    </source>
</evidence>
<reference evidence="1" key="1">
    <citation type="submission" date="2018-02" db="EMBL/GenBank/DDBJ databases">
        <title>The genomes of Aspergillus section Nigri reveals drivers in fungal speciation.</title>
        <authorList>
            <consortium name="DOE Joint Genome Institute"/>
            <person name="Vesth T.C."/>
            <person name="Nybo J."/>
            <person name="Theobald S."/>
            <person name="Brandl J."/>
            <person name="Frisvad J.C."/>
            <person name="Nielsen K.F."/>
            <person name="Lyhne E.K."/>
            <person name="Kogle M.E."/>
            <person name="Kuo A."/>
            <person name="Riley R."/>
            <person name="Clum A."/>
            <person name="Nolan M."/>
            <person name="Lipzen A."/>
            <person name="Salamov A."/>
            <person name="Henrissat B."/>
            <person name="Wiebenga A."/>
            <person name="De vries R.P."/>
            <person name="Grigoriev I.V."/>
            <person name="Mortensen U.H."/>
            <person name="Andersen M.R."/>
            <person name="Baker S.E."/>
        </authorList>
    </citation>
    <scope>NUCLEOTIDE SEQUENCE</scope>
    <source>
        <strain evidence="1">CBS 115574</strain>
    </source>
</reference>